<dbReference type="AlphaFoldDB" id="A0A0U5BXW9"/>
<evidence type="ECO:0000259" key="3">
    <source>
        <dbReference type="Pfam" id="PF01301"/>
    </source>
</evidence>
<dbReference type="SUPFAM" id="SSF51445">
    <property type="entry name" value="(Trans)glycosidases"/>
    <property type="match status" value="1"/>
</dbReference>
<dbReference type="Proteomes" id="UP000218965">
    <property type="component" value="Chromosome"/>
</dbReference>
<dbReference type="PANTHER" id="PTHR23421">
    <property type="entry name" value="BETA-GALACTOSIDASE RELATED"/>
    <property type="match status" value="1"/>
</dbReference>
<dbReference type="OrthoDB" id="9813184at2"/>
<dbReference type="GO" id="GO:0005975">
    <property type="term" value="P:carbohydrate metabolic process"/>
    <property type="evidence" value="ECO:0007669"/>
    <property type="project" value="InterPro"/>
</dbReference>
<evidence type="ECO:0000256" key="2">
    <source>
        <dbReference type="RuleBase" id="RU003679"/>
    </source>
</evidence>
<proteinExistence type="inferred from homology"/>
<gene>
    <name evidence="4" type="ORF">MalAC0309_2518</name>
</gene>
<accession>A0A0U5BXW9</accession>
<name>A0A0U5BXW9_9MICO</name>
<reference evidence="4 5" key="2">
    <citation type="submission" date="2016-01" db="EMBL/GenBank/DDBJ databases">
        <title>Microcella alkaliphila JAM AC0309 whole genome shotgun sequence.</title>
        <authorList>
            <person name="Kurata A."/>
            <person name="Hirose Y."/>
            <person name="Kishimoto N."/>
            <person name="Kobayashi T."/>
        </authorList>
    </citation>
    <scope>NUCLEOTIDE SEQUENCE [LARGE SCALE GENOMIC DNA]</scope>
    <source>
        <strain evidence="4 5">JAM AC0309</strain>
    </source>
</reference>
<evidence type="ECO:0000313" key="4">
    <source>
        <dbReference type="EMBL" id="BAU33357.1"/>
    </source>
</evidence>
<organism evidence="4 5">
    <name type="scientific">Microcella alkaliphila</name>
    <dbReference type="NCBI Taxonomy" id="279828"/>
    <lineage>
        <taxon>Bacteria</taxon>
        <taxon>Bacillati</taxon>
        <taxon>Actinomycetota</taxon>
        <taxon>Actinomycetes</taxon>
        <taxon>Micrococcales</taxon>
        <taxon>Microbacteriaceae</taxon>
        <taxon>Microcella</taxon>
    </lineage>
</organism>
<sequence length="700" mass="74223">MTGAAATPTPQARHGVTHSRVALTREAVLVDGAPALPVSGELHYSRVPRERWEERLRLLRSGGVTIVSSYVFWNHHQPRLDAEPDFDDRLDVAAFVRAAADAGLFVILRIGPWCHGEARYGGLPDEVATAAHPVRTDDPRYLAQVEAWWGALASHLEAVLGPDGPVVGIQIENELVDDPAHIATLAALARRLGLRAAITTATAWLGARLPVDDVMPLYGGYSDGFWVDHDAPWHDTFREHFFFSHVWDDPGIGADVTAQDARPAPPADMPAPGAHYPVATCELGGANPVPVLAADTLEESQRTGYPNDLPRYDYDFHAPIGAAGLATPTHAALRRQHALLEAFGERLTRMSSRLPEVMPTGLDDTTTVRWATRTDGEAALLVISWHQPHEPLPTLVGVQLEVPGGDEGAAGTEPIVTRVPALPVDLPAGTLAHWPVRWPLGALTLGSASASLVTELPGPSPVTVLAAHDGVPVMLEVAAGVALTGDGVDAVCGHPGVWRVDARSSRLLDVTEGDAAGRIVVRSLGGTPSARRFDARAGAWVALPLSGAVGRPVAVSAIAADTGAPVPAGYGARERRAAAPSADERERHAHRWVLSGLDALGPDDDPVLTVDWAGDVAELTVDGRVVLDRFWDGSPWIVRLRDHGWRPGSALEVRVVPLHAAAAVHLPRDAAARRPTAGSEPLVALDAVTCATLGVAVETQ</sequence>
<dbReference type="KEGG" id="malk:MalAC0309_2518"/>
<evidence type="ECO:0000313" key="5">
    <source>
        <dbReference type="Proteomes" id="UP000218965"/>
    </source>
</evidence>
<dbReference type="Pfam" id="PF01301">
    <property type="entry name" value="Glyco_hydro_35"/>
    <property type="match status" value="1"/>
</dbReference>
<dbReference type="InterPro" id="IPR017853">
    <property type="entry name" value="GH"/>
</dbReference>
<reference evidence="5" key="1">
    <citation type="submission" date="2015-12" db="EMBL/GenBank/DDBJ databases">
        <authorList>
            <person name="Shamseldin A."/>
            <person name="Moawad H."/>
            <person name="Abd El-Rahim W.M."/>
            <person name="Sadowsky M.J."/>
        </authorList>
    </citation>
    <scope>NUCLEOTIDE SEQUENCE [LARGE SCALE GENOMIC DNA]</scope>
    <source>
        <strain evidence="5">JAM AC0309</strain>
    </source>
</reference>
<dbReference type="PRINTS" id="PR00742">
    <property type="entry name" value="GLHYDRLASE35"/>
</dbReference>
<dbReference type="EMBL" id="AP017315">
    <property type="protein sequence ID" value="BAU33357.1"/>
    <property type="molecule type" value="Genomic_DNA"/>
</dbReference>
<feature type="domain" description="Glycoside hydrolase 35 catalytic" evidence="3">
    <location>
        <begin position="28"/>
        <end position="176"/>
    </location>
</feature>
<dbReference type="InterPro" id="IPR031330">
    <property type="entry name" value="Gly_Hdrlase_35_cat"/>
</dbReference>
<protein>
    <submittedName>
        <fullName evidence="4">Beta-galactosidase</fullName>
    </submittedName>
</protein>
<dbReference type="GO" id="GO:0004553">
    <property type="term" value="F:hydrolase activity, hydrolyzing O-glycosyl compounds"/>
    <property type="evidence" value="ECO:0007669"/>
    <property type="project" value="InterPro"/>
</dbReference>
<dbReference type="InterPro" id="IPR001944">
    <property type="entry name" value="Glycoside_Hdrlase_35"/>
</dbReference>
<evidence type="ECO:0000256" key="1">
    <source>
        <dbReference type="ARBA" id="ARBA00009809"/>
    </source>
</evidence>
<comment type="similarity">
    <text evidence="1 2">Belongs to the glycosyl hydrolase 35 family.</text>
</comment>
<dbReference type="Gene3D" id="3.20.20.80">
    <property type="entry name" value="Glycosidases"/>
    <property type="match status" value="1"/>
</dbReference>